<dbReference type="GO" id="GO:0015254">
    <property type="term" value="F:glycerol channel activity"/>
    <property type="evidence" value="ECO:0007669"/>
    <property type="project" value="TreeGrafter"/>
</dbReference>
<dbReference type="Gene3D" id="1.20.1080.10">
    <property type="entry name" value="Glycerol uptake facilitator protein"/>
    <property type="match status" value="1"/>
</dbReference>
<evidence type="ECO:0000256" key="2">
    <source>
        <dbReference type="ARBA" id="ARBA00006175"/>
    </source>
</evidence>
<feature type="transmembrane region" description="Helical" evidence="9">
    <location>
        <begin position="94"/>
        <end position="116"/>
    </location>
</feature>
<evidence type="ECO:0000313" key="11">
    <source>
        <dbReference type="WBParaSite" id="PSAMB.scaffold110size77990.g1971.t1"/>
    </source>
</evidence>
<name>A0A914UN82_9BILA</name>
<evidence type="ECO:0000256" key="1">
    <source>
        <dbReference type="ARBA" id="ARBA00004141"/>
    </source>
</evidence>
<evidence type="ECO:0000256" key="3">
    <source>
        <dbReference type="ARBA" id="ARBA00022448"/>
    </source>
</evidence>
<dbReference type="WBParaSite" id="PSAMB.scaffold110size77990.g1971.t1">
    <property type="protein sequence ID" value="PSAMB.scaffold110size77990.g1971.t1"/>
    <property type="gene ID" value="PSAMB.scaffold110size77990.g1971"/>
</dbReference>
<feature type="transmembrane region" description="Helical" evidence="9">
    <location>
        <begin position="18"/>
        <end position="38"/>
    </location>
</feature>
<feature type="transmembrane region" description="Helical" evidence="9">
    <location>
        <begin position="151"/>
        <end position="172"/>
    </location>
</feature>
<dbReference type="GO" id="GO:0015250">
    <property type="term" value="F:water channel activity"/>
    <property type="evidence" value="ECO:0007669"/>
    <property type="project" value="TreeGrafter"/>
</dbReference>
<evidence type="ECO:0000313" key="10">
    <source>
        <dbReference type="Proteomes" id="UP000887566"/>
    </source>
</evidence>
<reference evidence="11" key="1">
    <citation type="submission" date="2022-11" db="UniProtKB">
        <authorList>
            <consortium name="WormBaseParasite"/>
        </authorList>
    </citation>
    <scope>IDENTIFICATION</scope>
</reference>
<dbReference type="Proteomes" id="UP000887566">
    <property type="component" value="Unplaced"/>
</dbReference>
<keyword evidence="5 9" id="KW-1133">Transmembrane helix</keyword>
<comment type="similarity">
    <text evidence="2 8">Belongs to the MIP/aquaporin (TC 1.A.8) family.</text>
</comment>
<evidence type="ECO:0000256" key="8">
    <source>
        <dbReference type="RuleBase" id="RU000477"/>
    </source>
</evidence>
<evidence type="ECO:0000256" key="7">
    <source>
        <dbReference type="ARBA" id="ARBA00045280"/>
    </source>
</evidence>
<protein>
    <submittedName>
        <fullName evidence="11">Uncharacterized protein</fullName>
    </submittedName>
</protein>
<keyword evidence="3 8" id="KW-0813">Transport</keyword>
<dbReference type="CDD" id="cd00333">
    <property type="entry name" value="MIP"/>
    <property type="match status" value="1"/>
</dbReference>
<dbReference type="PRINTS" id="PR00783">
    <property type="entry name" value="MINTRINSICP"/>
</dbReference>
<dbReference type="NCBIfam" id="TIGR00861">
    <property type="entry name" value="MIP"/>
    <property type="match status" value="1"/>
</dbReference>
<dbReference type="InterPro" id="IPR000425">
    <property type="entry name" value="MIP"/>
</dbReference>
<dbReference type="GO" id="GO:0016323">
    <property type="term" value="C:basolateral plasma membrane"/>
    <property type="evidence" value="ECO:0007669"/>
    <property type="project" value="TreeGrafter"/>
</dbReference>
<dbReference type="InterPro" id="IPR050363">
    <property type="entry name" value="MIP/Aquaporin"/>
</dbReference>
<dbReference type="PANTHER" id="PTHR43829:SF9">
    <property type="entry name" value="AQUAPORIN-9"/>
    <property type="match status" value="1"/>
</dbReference>
<evidence type="ECO:0000256" key="4">
    <source>
        <dbReference type="ARBA" id="ARBA00022692"/>
    </source>
</evidence>
<comment type="subcellular location">
    <subcellularLocation>
        <location evidence="1">Membrane</location>
        <topology evidence="1">Multi-pass membrane protein</topology>
    </subcellularLocation>
</comment>
<dbReference type="PROSITE" id="PS51257">
    <property type="entry name" value="PROKAR_LIPOPROTEIN"/>
    <property type="match status" value="1"/>
</dbReference>
<proteinExistence type="inferred from homology"/>
<feature type="transmembrane region" description="Helical" evidence="9">
    <location>
        <begin position="235"/>
        <end position="254"/>
    </location>
</feature>
<dbReference type="Pfam" id="PF00230">
    <property type="entry name" value="MIP"/>
    <property type="match status" value="1"/>
</dbReference>
<evidence type="ECO:0000256" key="6">
    <source>
        <dbReference type="ARBA" id="ARBA00023136"/>
    </source>
</evidence>
<feature type="transmembrane region" description="Helical" evidence="9">
    <location>
        <begin position="50"/>
        <end position="67"/>
    </location>
</feature>
<organism evidence="10 11">
    <name type="scientific">Plectus sambesii</name>
    <dbReference type="NCBI Taxonomy" id="2011161"/>
    <lineage>
        <taxon>Eukaryota</taxon>
        <taxon>Metazoa</taxon>
        <taxon>Ecdysozoa</taxon>
        <taxon>Nematoda</taxon>
        <taxon>Chromadorea</taxon>
        <taxon>Plectida</taxon>
        <taxon>Plectina</taxon>
        <taxon>Plectoidea</taxon>
        <taxon>Plectidae</taxon>
        <taxon>Plectus</taxon>
    </lineage>
</organism>
<dbReference type="PANTHER" id="PTHR43829">
    <property type="entry name" value="AQUAPORIN OR AQUAGLYCEROPORIN RELATED"/>
    <property type="match status" value="1"/>
</dbReference>
<feature type="transmembrane region" description="Helical" evidence="9">
    <location>
        <begin position="184"/>
        <end position="200"/>
    </location>
</feature>
<dbReference type="InterPro" id="IPR023271">
    <property type="entry name" value="Aquaporin-like"/>
</dbReference>
<comment type="function">
    <text evidence="7">Aquaglyceroporin that may modulate the water content and osmolytes during anhydrobiosis.</text>
</comment>
<evidence type="ECO:0000256" key="9">
    <source>
        <dbReference type="SAM" id="Phobius"/>
    </source>
</evidence>
<accession>A0A914UN82</accession>
<keyword evidence="10" id="KW-1185">Reference proteome</keyword>
<dbReference type="AlphaFoldDB" id="A0A914UN82"/>
<keyword evidence="4 8" id="KW-0812">Transmembrane</keyword>
<dbReference type="SUPFAM" id="SSF81338">
    <property type="entry name" value="Aquaporin-like"/>
    <property type="match status" value="1"/>
</dbReference>
<keyword evidence="6 9" id="KW-0472">Membrane</keyword>
<evidence type="ECO:0000256" key="5">
    <source>
        <dbReference type="ARBA" id="ARBA00022989"/>
    </source>
</evidence>
<sequence>MDTFRQGVRVNNDLTRELLAEFFATGFLVLVGCGSMAQSILSNGTVNAPINVNLCWGFAIAFGIYIAQHISGGHINPAVSTMFWSLGKLTSIRLLFYILAQTAGAFVGAAVVYMTYFDALNKFDGGVRSIDGKNATVQIFIPFPSPYLTTFGGIIDGIVATAIFCGSIATIVDSRNKIPAPMQPLLIGFVVVMVGSSYGMNAGGTINPARDLGPRIFAWCIGYGWKVFSFNNYTWFWIPIVAPLIGSLVGAWLYKLFIGFHWPKEGIRNLGNGRKRKEDDILLTDRPREFSNIAS</sequence>